<dbReference type="AlphaFoldDB" id="A0A2G5B720"/>
<evidence type="ECO:0000313" key="2">
    <source>
        <dbReference type="Proteomes" id="UP000242474"/>
    </source>
</evidence>
<proteinExistence type="predicted"/>
<name>A0A2G5B720_COERN</name>
<dbReference type="Proteomes" id="UP000242474">
    <property type="component" value="Unassembled WGS sequence"/>
</dbReference>
<gene>
    <name evidence="1" type="ORF">COEREDRAFT_88339</name>
</gene>
<reference evidence="1 2" key="1">
    <citation type="journal article" date="2015" name="Genome Biol. Evol.">
        <title>Phylogenomic analyses indicate that early fungi evolved digesting cell walls of algal ancestors of land plants.</title>
        <authorList>
            <person name="Chang Y."/>
            <person name="Wang S."/>
            <person name="Sekimoto S."/>
            <person name="Aerts A.L."/>
            <person name="Choi C."/>
            <person name="Clum A."/>
            <person name="LaButti K.M."/>
            <person name="Lindquist E.A."/>
            <person name="Yee Ngan C."/>
            <person name="Ohm R.A."/>
            <person name="Salamov A.A."/>
            <person name="Grigoriev I.V."/>
            <person name="Spatafora J.W."/>
            <person name="Berbee M.L."/>
        </authorList>
    </citation>
    <scope>NUCLEOTIDE SEQUENCE [LARGE SCALE GENOMIC DNA]</scope>
    <source>
        <strain evidence="1 2">NRRL 1564</strain>
    </source>
</reference>
<sequence length="101" mass="11623">MSMQAEIGKHNDVSIQFYNLSKVHHSQINKERVEGDIQFVAKIFDDNSESRELVLLLRMWESKLLHSDSFETAKEVLEKHKESAKADTEKYGALINALETC</sequence>
<evidence type="ECO:0000313" key="1">
    <source>
        <dbReference type="EMBL" id="PIA14808.1"/>
    </source>
</evidence>
<keyword evidence="2" id="KW-1185">Reference proteome</keyword>
<organism evidence="1 2">
    <name type="scientific">Coemansia reversa (strain ATCC 12441 / NRRL 1564)</name>
    <dbReference type="NCBI Taxonomy" id="763665"/>
    <lineage>
        <taxon>Eukaryota</taxon>
        <taxon>Fungi</taxon>
        <taxon>Fungi incertae sedis</taxon>
        <taxon>Zoopagomycota</taxon>
        <taxon>Kickxellomycotina</taxon>
        <taxon>Kickxellomycetes</taxon>
        <taxon>Kickxellales</taxon>
        <taxon>Kickxellaceae</taxon>
        <taxon>Coemansia</taxon>
    </lineage>
</organism>
<dbReference type="EMBL" id="KZ303512">
    <property type="protein sequence ID" value="PIA14808.1"/>
    <property type="molecule type" value="Genomic_DNA"/>
</dbReference>
<protein>
    <submittedName>
        <fullName evidence="1">Uncharacterized protein</fullName>
    </submittedName>
</protein>
<accession>A0A2G5B720</accession>